<evidence type="ECO:0000313" key="1">
    <source>
        <dbReference type="EMBL" id="KAH7670423.1"/>
    </source>
</evidence>
<protein>
    <submittedName>
        <fullName evidence="1">Uncharacterized protein</fullName>
    </submittedName>
</protein>
<proteinExistence type="predicted"/>
<organism evidence="1 2">
    <name type="scientific">Dioscorea alata</name>
    <name type="common">Purple yam</name>
    <dbReference type="NCBI Taxonomy" id="55571"/>
    <lineage>
        <taxon>Eukaryota</taxon>
        <taxon>Viridiplantae</taxon>
        <taxon>Streptophyta</taxon>
        <taxon>Embryophyta</taxon>
        <taxon>Tracheophyta</taxon>
        <taxon>Spermatophyta</taxon>
        <taxon>Magnoliopsida</taxon>
        <taxon>Liliopsida</taxon>
        <taxon>Dioscoreales</taxon>
        <taxon>Dioscoreaceae</taxon>
        <taxon>Dioscorea</taxon>
    </lineage>
</organism>
<keyword evidence="2" id="KW-1185">Reference proteome</keyword>
<sequence>MRFFVLLMMSLSPASRNRGRVMLCLVQRYF</sequence>
<comment type="caution">
    <text evidence="1">The sequence shown here is derived from an EMBL/GenBank/DDBJ whole genome shotgun (WGS) entry which is preliminary data.</text>
</comment>
<evidence type="ECO:0000313" key="2">
    <source>
        <dbReference type="Proteomes" id="UP000827976"/>
    </source>
</evidence>
<dbReference type="Proteomes" id="UP000827976">
    <property type="component" value="Chromosome 10"/>
</dbReference>
<name>A0ACB7V9Y3_DIOAL</name>
<dbReference type="EMBL" id="CM037020">
    <property type="protein sequence ID" value="KAH7670423.1"/>
    <property type="molecule type" value="Genomic_DNA"/>
</dbReference>
<reference evidence="2" key="1">
    <citation type="journal article" date="2022" name="Nat. Commun.">
        <title>Chromosome evolution and the genetic basis of agronomically important traits in greater yam.</title>
        <authorList>
            <person name="Bredeson J.V."/>
            <person name="Lyons J.B."/>
            <person name="Oniyinde I.O."/>
            <person name="Okereke N.R."/>
            <person name="Kolade O."/>
            <person name="Nnabue I."/>
            <person name="Nwadili C.O."/>
            <person name="Hribova E."/>
            <person name="Parker M."/>
            <person name="Nwogha J."/>
            <person name="Shu S."/>
            <person name="Carlson J."/>
            <person name="Kariba R."/>
            <person name="Muthemba S."/>
            <person name="Knop K."/>
            <person name="Barton G.J."/>
            <person name="Sherwood A.V."/>
            <person name="Lopez-Montes A."/>
            <person name="Asiedu R."/>
            <person name="Jamnadass R."/>
            <person name="Muchugi A."/>
            <person name="Goodstein D."/>
            <person name="Egesi C.N."/>
            <person name="Featherston J."/>
            <person name="Asfaw A."/>
            <person name="Simpson G.G."/>
            <person name="Dolezel J."/>
            <person name="Hendre P.S."/>
            <person name="Van Deynze A."/>
            <person name="Kumar P.L."/>
            <person name="Obidiegwu J.E."/>
            <person name="Bhattacharjee R."/>
            <person name="Rokhsar D.S."/>
        </authorList>
    </citation>
    <scope>NUCLEOTIDE SEQUENCE [LARGE SCALE GENOMIC DNA]</scope>
    <source>
        <strain evidence="2">cv. TDa95/00328</strain>
    </source>
</reference>
<gene>
    <name evidence="1" type="ORF">IHE45_10G026300</name>
</gene>
<accession>A0ACB7V9Y3</accession>